<feature type="non-terminal residue" evidence="1">
    <location>
        <position position="1"/>
    </location>
</feature>
<gene>
    <name evidence="1" type="ORF">g.34647</name>
</gene>
<protein>
    <submittedName>
        <fullName evidence="1">Uncharacterized protein</fullName>
    </submittedName>
</protein>
<name>A0A1B6ETH5_9HEMI</name>
<organism evidence="1">
    <name type="scientific">Cuerna arida</name>
    <dbReference type="NCBI Taxonomy" id="1464854"/>
    <lineage>
        <taxon>Eukaryota</taxon>
        <taxon>Metazoa</taxon>
        <taxon>Ecdysozoa</taxon>
        <taxon>Arthropoda</taxon>
        <taxon>Hexapoda</taxon>
        <taxon>Insecta</taxon>
        <taxon>Pterygota</taxon>
        <taxon>Neoptera</taxon>
        <taxon>Paraneoptera</taxon>
        <taxon>Hemiptera</taxon>
        <taxon>Auchenorrhyncha</taxon>
        <taxon>Membracoidea</taxon>
        <taxon>Cicadellidae</taxon>
        <taxon>Cicadellinae</taxon>
        <taxon>Proconiini</taxon>
        <taxon>Cuerna</taxon>
    </lineage>
</organism>
<sequence>LIWSVSSRVREVNQYCNNIEHKPVSLISYDVKYHPVTEVNRKIRDKIEQNKSIIDIETESSSELDDFLQQILEFLLRNAQPSWDVTQYAQCLSSITDDIIKMFDEEIEKLKTIVENKEKRTCNDLNAIFEEISIKGNYGKELLQKVLHHQVDQSRQVEVNSKLLTCVPAWYGMTDNLYCYYSSHPFTLEDFFKVTKKYPKDNFDEQKLTKNLIYWKPCLETKLPTYLFYSLPDEPQGFGLVYKIPSGTVSIESSEA</sequence>
<reference evidence="1" key="1">
    <citation type="submission" date="2015-11" db="EMBL/GenBank/DDBJ databases">
        <title>De novo transcriptome assembly of four potential Pierce s Disease insect vectors from Arizona vineyards.</title>
        <authorList>
            <person name="Tassone E.E."/>
        </authorList>
    </citation>
    <scope>NUCLEOTIDE SEQUENCE</scope>
</reference>
<dbReference type="AlphaFoldDB" id="A0A1B6ETH5"/>
<dbReference type="EMBL" id="GECZ01028552">
    <property type="protein sequence ID" value="JAS41217.1"/>
    <property type="molecule type" value="Transcribed_RNA"/>
</dbReference>
<accession>A0A1B6ETH5</accession>
<proteinExistence type="predicted"/>
<evidence type="ECO:0000313" key="1">
    <source>
        <dbReference type="EMBL" id="JAS41217.1"/>
    </source>
</evidence>